<dbReference type="RefSeq" id="WP_073104130.1">
    <property type="nucleotide sequence ID" value="NZ_FQZY01000006.1"/>
</dbReference>
<protein>
    <submittedName>
        <fullName evidence="1">Uncharacterized protein</fullName>
    </submittedName>
</protein>
<organism evidence="1 2">
    <name type="scientific">Hespellia stercorisuis DSM 15480</name>
    <dbReference type="NCBI Taxonomy" id="1121950"/>
    <lineage>
        <taxon>Bacteria</taxon>
        <taxon>Bacillati</taxon>
        <taxon>Bacillota</taxon>
        <taxon>Clostridia</taxon>
        <taxon>Lachnospirales</taxon>
        <taxon>Lachnospiraceae</taxon>
        <taxon>Hespellia</taxon>
    </lineage>
</organism>
<proteinExistence type="predicted"/>
<evidence type="ECO:0000313" key="2">
    <source>
        <dbReference type="Proteomes" id="UP000184301"/>
    </source>
</evidence>
<sequence length="121" mass="14144">MMAGTAEISRQTIAGYISGYFAQAVRELNLRQNGNVGGSEKMWFQTMNADRITYYRIPEEIRAVELRRAFNCNLVVQHYNRTKKMILYVPACWEGTIQMTSKQQISIDESFEFLRFTIRCK</sequence>
<dbReference type="OrthoDB" id="2054322at2"/>
<evidence type="ECO:0000313" key="1">
    <source>
        <dbReference type="EMBL" id="SHJ32066.1"/>
    </source>
</evidence>
<dbReference type="Proteomes" id="UP000184301">
    <property type="component" value="Unassembled WGS sequence"/>
</dbReference>
<accession>A0A1M6ICM8</accession>
<dbReference type="AlphaFoldDB" id="A0A1M6ICM8"/>
<keyword evidence="2" id="KW-1185">Reference proteome</keyword>
<gene>
    <name evidence="1" type="ORF">SAMN02745243_00321</name>
</gene>
<dbReference type="STRING" id="1121950.SAMN02745243_00321"/>
<reference evidence="1 2" key="1">
    <citation type="submission" date="2016-11" db="EMBL/GenBank/DDBJ databases">
        <authorList>
            <person name="Jaros S."/>
            <person name="Januszkiewicz K."/>
            <person name="Wedrychowicz H."/>
        </authorList>
    </citation>
    <scope>NUCLEOTIDE SEQUENCE [LARGE SCALE GENOMIC DNA]</scope>
    <source>
        <strain evidence="1 2">DSM 15480</strain>
    </source>
</reference>
<name>A0A1M6ICM8_9FIRM</name>
<dbReference type="EMBL" id="FQZY01000006">
    <property type="protein sequence ID" value="SHJ32066.1"/>
    <property type="molecule type" value="Genomic_DNA"/>
</dbReference>